<evidence type="ECO:0000313" key="3">
    <source>
        <dbReference type="EMBL" id="KAG2489037.1"/>
    </source>
</evidence>
<proteinExistence type="predicted"/>
<evidence type="ECO:0008006" key="5">
    <source>
        <dbReference type="Google" id="ProtNLM"/>
    </source>
</evidence>
<feature type="signal peptide" evidence="2">
    <location>
        <begin position="1"/>
        <end position="21"/>
    </location>
</feature>
<protein>
    <recommendedName>
        <fullName evidence="5">Nucleotide-diphospho-sugar transferase domain-containing protein</fullName>
    </recommendedName>
</protein>
<keyword evidence="4" id="KW-1185">Reference proteome</keyword>
<accession>A0A835XSU7</accession>
<comment type="caution">
    <text evidence="3">The sequence shown here is derived from an EMBL/GenBank/DDBJ whole genome shotgun (WGS) entry which is preliminary data.</text>
</comment>
<sequence>MRAQRLATLLTAALLLGSGACVPYYAAVECINQEYCSAGRIASYVGPLDDASQVKEALTNTHYKQEIVVFSDSRIAEAAYVVDQFRRKGWAHVLPVLPTAEDCHRLHQLFVSYDKQYGHIAVEALGRGLGPASCGWYARPGPGEHLEFFWNTFGFFFVWQKFYTAARALALGYNVLCLDSDNVPLGDFYGYVKQPPLAAFNMIAQAEGFALLNSGFMYFQNASVSGPTVWAFYHFLERAVRWSEDGNALAAISPSLVGGGNSFRDYQDQNMFSDVLWSCMARHPQFMFLVNTWIPAEDEGWKRLGAAGKDEYRNKIGAEAGKAWSTQVHPLPPSLADRVWGDPDPRPEDPPRPPGAPANATLWSAKLWIPHTSNPWPFAVAPPFFSPPGNRTLAFRRSFADLGVSFVDPEDPAHAAAAAAAAPELLTLTGTSLEGHIHSGTWLQHQWFMSGRLGWWHRHLKPRYQQAVGHVHAGLMPSDPFLVKANPLIASGNWNWHLQAVLHHSHTRVFAATRDHPDAAFALARIVTYAPGVIHYNLTKPEFIRAAQQLARAAIALGSSVAWPTPHCSSDWVLLPKARALPKPIAHAIPWAHLDTSFQAMPFGESLEGLKCEWPAFMIDECLANEGGPGAMRALLGVEWEHLLSTRTAHTGAGAAAGAGGEAAPAAAHVLQIKPAPDPPPPALSSAFAPVSAAALLALNAPALLALPPWGAPVYLDRLVEVTELPADKEAQYQAFYKKCRALHYEEIPAGMKMQW</sequence>
<dbReference type="PROSITE" id="PS51257">
    <property type="entry name" value="PROKAR_LIPOPROTEIN"/>
    <property type="match status" value="1"/>
</dbReference>
<feature type="compositionally biased region" description="Basic and acidic residues" evidence="1">
    <location>
        <begin position="339"/>
        <end position="351"/>
    </location>
</feature>
<name>A0A835XSU7_9CHLO</name>
<dbReference type="OrthoDB" id="531768at2759"/>
<evidence type="ECO:0000256" key="1">
    <source>
        <dbReference type="SAM" id="MobiDB-lite"/>
    </source>
</evidence>
<evidence type="ECO:0000313" key="4">
    <source>
        <dbReference type="Proteomes" id="UP000612055"/>
    </source>
</evidence>
<organism evidence="3 4">
    <name type="scientific">Edaphochlamys debaryana</name>
    <dbReference type="NCBI Taxonomy" id="47281"/>
    <lineage>
        <taxon>Eukaryota</taxon>
        <taxon>Viridiplantae</taxon>
        <taxon>Chlorophyta</taxon>
        <taxon>core chlorophytes</taxon>
        <taxon>Chlorophyceae</taxon>
        <taxon>CS clade</taxon>
        <taxon>Chlamydomonadales</taxon>
        <taxon>Chlamydomonadales incertae sedis</taxon>
        <taxon>Edaphochlamys</taxon>
    </lineage>
</organism>
<gene>
    <name evidence="3" type="ORF">HYH03_012475</name>
</gene>
<dbReference type="AlphaFoldDB" id="A0A835XSU7"/>
<dbReference type="EMBL" id="JAEHOE010000077">
    <property type="protein sequence ID" value="KAG2489037.1"/>
    <property type="molecule type" value="Genomic_DNA"/>
</dbReference>
<feature type="chain" id="PRO_5032434090" description="Nucleotide-diphospho-sugar transferase domain-containing protein" evidence="2">
    <location>
        <begin position="22"/>
        <end position="756"/>
    </location>
</feature>
<keyword evidence="2" id="KW-0732">Signal</keyword>
<evidence type="ECO:0000256" key="2">
    <source>
        <dbReference type="SAM" id="SignalP"/>
    </source>
</evidence>
<feature type="region of interest" description="Disordered" evidence="1">
    <location>
        <begin position="327"/>
        <end position="357"/>
    </location>
</feature>
<reference evidence="3" key="1">
    <citation type="journal article" date="2020" name="bioRxiv">
        <title>Comparative genomics of Chlamydomonas.</title>
        <authorList>
            <person name="Craig R.J."/>
            <person name="Hasan A.R."/>
            <person name="Ness R.W."/>
            <person name="Keightley P.D."/>
        </authorList>
    </citation>
    <scope>NUCLEOTIDE SEQUENCE</scope>
    <source>
        <strain evidence="3">CCAP 11/70</strain>
    </source>
</reference>
<dbReference type="Proteomes" id="UP000612055">
    <property type="component" value="Unassembled WGS sequence"/>
</dbReference>